<dbReference type="Proteomes" id="UP000095472">
    <property type="component" value="Chromosome"/>
</dbReference>
<accession>A0ACD5GYW8</accession>
<dbReference type="EMBL" id="CP182909">
    <property type="protein sequence ID" value="XPM65689.1"/>
    <property type="molecule type" value="Genomic_DNA"/>
</dbReference>
<proteinExistence type="predicted"/>
<evidence type="ECO:0000313" key="1">
    <source>
        <dbReference type="EMBL" id="XPM65689.1"/>
    </source>
</evidence>
<reference evidence="1 2" key="1">
    <citation type="journal article" date="2016" name="Genome Announc.">
        <title>Draft Genome Sequence of the Thermotolerant Cyanobacterium Desertifilum sp. IPPAS B-1220.</title>
        <authorList>
            <person name="Mironov K.S."/>
            <person name="Sinetova M.A."/>
            <person name="Bolatkhan K."/>
            <person name="Zayadan B.K."/>
            <person name="Ustinova V.V."/>
            <person name="Kupriyanova E.V."/>
            <person name="Skrypnik A.N."/>
            <person name="Gogoleva N.E."/>
            <person name="Gogolev Y.V."/>
            <person name="Los D.A."/>
        </authorList>
    </citation>
    <scope>NUCLEOTIDE SEQUENCE [LARGE SCALE GENOMIC DNA]</scope>
    <source>
        <strain evidence="1 2">IPPAS B-1220</strain>
    </source>
</reference>
<organism evidence="1 2">
    <name type="scientific">Desertifilum tharense IPPAS B-1220</name>
    <dbReference type="NCBI Taxonomy" id="1781255"/>
    <lineage>
        <taxon>Bacteria</taxon>
        <taxon>Bacillati</taxon>
        <taxon>Cyanobacteriota</taxon>
        <taxon>Cyanophyceae</taxon>
        <taxon>Desertifilales</taxon>
        <taxon>Desertifilaceae</taxon>
        <taxon>Desertifilum</taxon>
    </lineage>
</organism>
<gene>
    <name evidence="1" type="ORF">BH720_008810</name>
</gene>
<evidence type="ECO:0000313" key="2">
    <source>
        <dbReference type="Proteomes" id="UP000095472"/>
    </source>
</evidence>
<sequence>MGENLITLNSVHYTAMHRRRGLEYGTGYSLLSSDSALGTLHSFSHSALSTLHSALLFPLSTQHFLLSTLKND</sequence>
<protein>
    <submittedName>
        <fullName evidence="1">Uncharacterized protein</fullName>
    </submittedName>
</protein>
<keyword evidence="2" id="KW-1185">Reference proteome</keyword>
<name>A0ACD5GYW8_9CYAN</name>